<keyword evidence="1" id="KW-1133">Transmembrane helix</keyword>
<feature type="transmembrane region" description="Helical" evidence="1">
    <location>
        <begin position="12"/>
        <end position="33"/>
    </location>
</feature>
<proteinExistence type="predicted"/>
<dbReference type="Proteomes" id="UP000434475">
    <property type="component" value="Unassembled WGS sequence"/>
</dbReference>
<protein>
    <submittedName>
        <fullName evidence="2">Uncharacterized protein</fullName>
    </submittedName>
</protein>
<evidence type="ECO:0000313" key="3">
    <source>
        <dbReference type="Proteomes" id="UP000434475"/>
    </source>
</evidence>
<evidence type="ECO:0000256" key="1">
    <source>
        <dbReference type="SAM" id="Phobius"/>
    </source>
</evidence>
<evidence type="ECO:0000313" key="2">
    <source>
        <dbReference type="EMBL" id="MSB19079.1"/>
    </source>
</evidence>
<comment type="caution">
    <text evidence="2">The sequence shown here is derived from an EMBL/GenBank/DDBJ whole genome shotgun (WGS) entry which is preliminary data.</text>
</comment>
<accession>A0A6I2QZI4</accession>
<keyword evidence="1" id="KW-0812">Transmembrane</keyword>
<organism evidence="2 3">
    <name type="scientific">Flavonifractor plautii</name>
    <name type="common">Fusobacterium plautii</name>
    <dbReference type="NCBI Taxonomy" id="292800"/>
    <lineage>
        <taxon>Bacteria</taxon>
        <taxon>Bacillati</taxon>
        <taxon>Bacillota</taxon>
        <taxon>Clostridia</taxon>
        <taxon>Eubacteriales</taxon>
        <taxon>Oscillospiraceae</taxon>
        <taxon>Flavonifractor</taxon>
    </lineage>
</organism>
<dbReference type="AlphaFoldDB" id="A0A6I2QZI4"/>
<reference evidence="2 3" key="1">
    <citation type="journal article" date="2019" name="Nat. Med.">
        <title>A library of human gut bacterial isolates paired with longitudinal multiomics data enables mechanistic microbiome research.</title>
        <authorList>
            <person name="Poyet M."/>
            <person name="Groussin M."/>
            <person name="Gibbons S.M."/>
            <person name="Avila-Pacheco J."/>
            <person name="Jiang X."/>
            <person name="Kearney S.M."/>
            <person name="Perrotta A.R."/>
            <person name="Berdy B."/>
            <person name="Zhao S."/>
            <person name="Lieberman T.D."/>
            <person name="Swanson P.K."/>
            <person name="Smith M."/>
            <person name="Roesemann S."/>
            <person name="Alexander J.E."/>
            <person name="Rich S.A."/>
            <person name="Livny J."/>
            <person name="Vlamakis H."/>
            <person name="Clish C."/>
            <person name="Bullock K."/>
            <person name="Deik A."/>
            <person name="Scott J."/>
            <person name="Pierce K.A."/>
            <person name="Xavier R.J."/>
            <person name="Alm E.J."/>
        </authorList>
    </citation>
    <scope>NUCLEOTIDE SEQUENCE [LARGE SCALE GENOMIC DNA]</scope>
    <source>
        <strain evidence="2 3">BIOML-A2</strain>
    </source>
</reference>
<sequence>MEDLLGEAVINLGLLAGFLLILGIGGLIADYVFPHIPFIEKYLDSLPLWEDEEEKEHD</sequence>
<gene>
    <name evidence="2" type="ORF">GKE97_06050</name>
</gene>
<keyword evidence="1" id="KW-0472">Membrane</keyword>
<dbReference type="RefSeq" id="WP_172697440.1">
    <property type="nucleotide sequence ID" value="NZ_CAXUMB010000001.1"/>
</dbReference>
<dbReference type="EMBL" id="WKPR01000004">
    <property type="protein sequence ID" value="MSB19079.1"/>
    <property type="molecule type" value="Genomic_DNA"/>
</dbReference>
<name>A0A6I2QZI4_FLAPL</name>